<name>A0A1Y1WY45_9FUNG</name>
<dbReference type="PANTHER" id="PTHR24171">
    <property type="entry name" value="ANKYRIN REPEAT DOMAIN-CONTAINING PROTEIN 39-RELATED"/>
    <property type="match status" value="1"/>
</dbReference>
<dbReference type="Pfam" id="PF12796">
    <property type="entry name" value="Ank_2"/>
    <property type="match status" value="1"/>
</dbReference>
<keyword evidence="5" id="KW-1185">Reference proteome</keyword>
<dbReference type="InterPro" id="IPR002110">
    <property type="entry name" value="Ankyrin_rpt"/>
</dbReference>
<protein>
    <submittedName>
        <fullName evidence="4">Ankyrin</fullName>
    </submittedName>
</protein>
<proteinExistence type="predicted"/>
<feature type="repeat" description="ANK" evidence="3">
    <location>
        <begin position="111"/>
        <end position="143"/>
    </location>
</feature>
<dbReference type="EMBL" id="MCFG01000222">
    <property type="protein sequence ID" value="ORX78126.1"/>
    <property type="molecule type" value="Genomic_DNA"/>
</dbReference>
<dbReference type="OrthoDB" id="426293at2759"/>
<feature type="repeat" description="ANK" evidence="3">
    <location>
        <begin position="144"/>
        <end position="178"/>
    </location>
</feature>
<dbReference type="Gene3D" id="1.25.40.20">
    <property type="entry name" value="Ankyrin repeat-containing domain"/>
    <property type="match status" value="3"/>
</dbReference>
<evidence type="ECO:0000313" key="5">
    <source>
        <dbReference type="Proteomes" id="UP000193944"/>
    </source>
</evidence>
<accession>A0A1Y1WY45</accession>
<dbReference type="STRING" id="1754192.A0A1Y1WY45"/>
<dbReference type="SMART" id="SM00248">
    <property type="entry name" value="ANK"/>
    <property type="match status" value="5"/>
</dbReference>
<evidence type="ECO:0000256" key="3">
    <source>
        <dbReference type="PROSITE-ProRule" id="PRU00023"/>
    </source>
</evidence>
<dbReference type="SUPFAM" id="SSF48403">
    <property type="entry name" value="Ankyrin repeat"/>
    <property type="match status" value="1"/>
</dbReference>
<keyword evidence="2 3" id="KW-0040">ANK repeat</keyword>
<keyword evidence="1" id="KW-0677">Repeat</keyword>
<reference evidence="4 5" key="2">
    <citation type="submission" date="2016-08" db="EMBL/GenBank/DDBJ databases">
        <title>Pervasive Adenine N6-methylation of Active Genes in Fungi.</title>
        <authorList>
            <consortium name="DOE Joint Genome Institute"/>
            <person name="Mondo S.J."/>
            <person name="Dannebaum R.O."/>
            <person name="Kuo R.C."/>
            <person name="Labutti K."/>
            <person name="Haridas S."/>
            <person name="Kuo A."/>
            <person name="Salamov A."/>
            <person name="Ahrendt S.R."/>
            <person name="Lipzen A."/>
            <person name="Sullivan W."/>
            <person name="Andreopoulos W.B."/>
            <person name="Clum A."/>
            <person name="Lindquist E."/>
            <person name="Daum C."/>
            <person name="Ramamoorthy G.K."/>
            <person name="Gryganskyi A."/>
            <person name="Culley D."/>
            <person name="Magnuson J.K."/>
            <person name="James T.Y."/>
            <person name="O'Malley M.A."/>
            <person name="Stajich J.E."/>
            <person name="Spatafora J.W."/>
            <person name="Visel A."/>
            <person name="Grigoriev I.V."/>
        </authorList>
    </citation>
    <scope>NUCLEOTIDE SEQUENCE [LARGE SCALE GENOMIC DNA]</scope>
    <source>
        <strain evidence="4 5">S4</strain>
    </source>
</reference>
<comment type="caution">
    <text evidence="4">The sequence shown here is derived from an EMBL/GenBank/DDBJ whole genome shotgun (WGS) entry which is preliminary data.</text>
</comment>
<organism evidence="4 5">
    <name type="scientific">Anaeromyces robustus</name>
    <dbReference type="NCBI Taxonomy" id="1754192"/>
    <lineage>
        <taxon>Eukaryota</taxon>
        <taxon>Fungi</taxon>
        <taxon>Fungi incertae sedis</taxon>
        <taxon>Chytridiomycota</taxon>
        <taxon>Chytridiomycota incertae sedis</taxon>
        <taxon>Neocallimastigomycetes</taxon>
        <taxon>Neocallimastigales</taxon>
        <taxon>Neocallimastigaceae</taxon>
        <taxon>Anaeromyces</taxon>
    </lineage>
</organism>
<evidence type="ECO:0000256" key="2">
    <source>
        <dbReference type="ARBA" id="ARBA00023043"/>
    </source>
</evidence>
<evidence type="ECO:0000313" key="4">
    <source>
        <dbReference type="EMBL" id="ORX78126.1"/>
    </source>
</evidence>
<dbReference type="PROSITE" id="PS50297">
    <property type="entry name" value="ANK_REP_REGION"/>
    <property type="match status" value="2"/>
</dbReference>
<gene>
    <name evidence="4" type="ORF">BCR32DRAFT_295212</name>
</gene>
<reference evidence="4 5" key="1">
    <citation type="submission" date="2016-08" db="EMBL/GenBank/DDBJ databases">
        <title>A Parts List for Fungal Cellulosomes Revealed by Comparative Genomics.</title>
        <authorList>
            <consortium name="DOE Joint Genome Institute"/>
            <person name="Haitjema C.H."/>
            <person name="Gilmore S.P."/>
            <person name="Henske J.K."/>
            <person name="Solomon K.V."/>
            <person name="De Groot R."/>
            <person name="Kuo A."/>
            <person name="Mondo S.J."/>
            <person name="Salamov A.A."/>
            <person name="Labutti K."/>
            <person name="Zhao Z."/>
            <person name="Chiniquy J."/>
            <person name="Barry K."/>
            <person name="Brewer H.M."/>
            <person name="Purvine S.O."/>
            <person name="Wright A.T."/>
            <person name="Boxma B."/>
            <person name="Van Alen T."/>
            <person name="Hackstein J.H."/>
            <person name="Baker S.E."/>
            <person name="Grigoriev I.V."/>
            <person name="O'Malley M.A."/>
        </authorList>
    </citation>
    <scope>NUCLEOTIDE SEQUENCE [LARGE SCALE GENOMIC DNA]</scope>
    <source>
        <strain evidence="4 5">S4</strain>
    </source>
</reference>
<dbReference type="AlphaFoldDB" id="A0A1Y1WY45"/>
<sequence length="241" mass="28459">MNYLEYYKHKENLNVIKYLKQYNLYNEGNFKSEEIKRLICLIIKNLRLTKLKRQEILESVLKELFENYRYDRDYEGETPLHKAYIQYRYCKKYIIDKLLKRGANINAKDNEGETPLIIACKYGNEKVVKVLVDYGADINKQDNEGYTPIFIACRFSRTGINIIDYLVSKKADLNIPNNESKTPIFELCLFKSEYIVNAFIENGVKINIINNNGDTPLKMGYLYNKYVINCLIDHSAKYYIE</sequence>
<dbReference type="InterPro" id="IPR036770">
    <property type="entry name" value="Ankyrin_rpt-contain_sf"/>
</dbReference>
<dbReference type="Proteomes" id="UP000193944">
    <property type="component" value="Unassembled WGS sequence"/>
</dbReference>
<evidence type="ECO:0000256" key="1">
    <source>
        <dbReference type="ARBA" id="ARBA00022737"/>
    </source>
</evidence>
<dbReference type="PROSITE" id="PS50088">
    <property type="entry name" value="ANK_REPEAT"/>
    <property type="match status" value="3"/>
</dbReference>
<feature type="repeat" description="ANK" evidence="3">
    <location>
        <begin position="75"/>
        <end position="110"/>
    </location>
</feature>